<evidence type="ECO:0000313" key="1">
    <source>
        <dbReference type="EMBL" id="MFD1864201.1"/>
    </source>
</evidence>
<name>A0ABW4QKZ0_9BACL</name>
<proteinExistence type="predicted"/>
<dbReference type="RefSeq" id="WP_204890580.1">
    <property type="nucleotide sequence ID" value="NZ_JBHUFW010000011.1"/>
</dbReference>
<protein>
    <submittedName>
        <fullName evidence="1">Uncharacterized protein</fullName>
    </submittedName>
</protein>
<gene>
    <name evidence="1" type="ORF">ACFSDB_14925</name>
</gene>
<organism evidence="1 2">
    <name type="scientific">Planococcus chinensis</name>
    <dbReference type="NCBI Taxonomy" id="272917"/>
    <lineage>
        <taxon>Bacteria</taxon>
        <taxon>Bacillati</taxon>
        <taxon>Bacillota</taxon>
        <taxon>Bacilli</taxon>
        <taxon>Bacillales</taxon>
        <taxon>Caryophanaceae</taxon>
        <taxon>Planococcus</taxon>
    </lineage>
</organism>
<comment type="caution">
    <text evidence="1">The sequence shown here is derived from an EMBL/GenBank/DDBJ whole genome shotgun (WGS) entry which is preliminary data.</text>
</comment>
<dbReference type="Proteomes" id="UP001597273">
    <property type="component" value="Unassembled WGS sequence"/>
</dbReference>
<sequence>MGLSGRKIEEQLLATGYIDSELKELHYDHSKHLVTMKYWGKSDEEAEEREYTIFFKECFLANFNTWLKGVEGAIPNSPSEQAFFIQDISIGEIEVNGVQLYECKMIIPMMDCQITCKSIAIN</sequence>
<dbReference type="EMBL" id="JBHUFW010000011">
    <property type="protein sequence ID" value="MFD1864201.1"/>
    <property type="molecule type" value="Genomic_DNA"/>
</dbReference>
<accession>A0ABW4QKZ0</accession>
<reference evidence="2" key="1">
    <citation type="journal article" date="2019" name="Int. J. Syst. Evol. Microbiol.">
        <title>The Global Catalogue of Microorganisms (GCM) 10K type strain sequencing project: providing services to taxonomists for standard genome sequencing and annotation.</title>
        <authorList>
            <consortium name="The Broad Institute Genomics Platform"/>
            <consortium name="The Broad Institute Genome Sequencing Center for Infectious Disease"/>
            <person name="Wu L."/>
            <person name="Ma J."/>
        </authorList>
    </citation>
    <scope>NUCLEOTIDE SEQUENCE [LARGE SCALE GENOMIC DNA]</scope>
    <source>
        <strain evidence="2">CGMCC 1.15475</strain>
    </source>
</reference>
<keyword evidence="2" id="KW-1185">Reference proteome</keyword>
<evidence type="ECO:0000313" key="2">
    <source>
        <dbReference type="Proteomes" id="UP001597273"/>
    </source>
</evidence>